<dbReference type="RefSeq" id="WP_142816200.1">
    <property type="nucleotide sequence ID" value="NZ_CP033893.1"/>
</dbReference>
<dbReference type="AlphaFoldDB" id="A0A515D2N2"/>
<proteinExistence type="predicted"/>
<accession>A0A515D2N2</accession>
<evidence type="ECO:0000313" key="1">
    <source>
        <dbReference type="EMBL" id="QDL34656.1"/>
    </source>
</evidence>
<protein>
    <submittedName>
        <fullName evidence="1">Uncharacterized protein</fullName>
    </submittedName>
</protein>
<name>A0A515D2N2_SERLI</name>
<sequence>MKINSSNRSASTITVTVDLNIKAGFTGMVVVQMENGVEKAQFPLRRGEFFGSLESFLNAAHTAGYQVIPPVVQVTA</sequence>
<evidence type="ECO:0000313" key="2">
    <source>
        <dbReference type="Proteomes" id="UP000317572"/>
    </source>
</evidence>
<dbReference type="EMBL" id="CP033893">
    <property type="protein sequence ID" value="QDL34656.1"/>
    <property type="molecule type" value="Genomic_DNA"/>
</dbReference>
<reference evidence="1 2" key="1">
    <citation type="submission" date="2018-11" db="EMBL/GenBank/DDBJ databases">
        <title>The first complete genome of Serratia liquefaciens isolated from metalophyte plant revel distinctness adaptive mechanisms in an extreme habitat.</title>
        <authorList>
            <person name="Caneschi W.L."/>
            <person name="Sanchez A.B."/>
            <person name="Felestrino E.B."/>
            <person name="Assis R.A.B."/>
            <person name="Lemes C.G.C."/>
            <person name="Cordeiro I.F."/>
            <person name="Fonseca N.P."/>
            <person name="Villa M."/>
            <person name="Vieira I.T."/>
            <person name="Moraes L.A."/>
            <person name="Kamino L.H.Y."/>
            <person name="do Carmo F."/>
            <person name="Garcia C.M."/>
            <person name="Almeida N.F."/>
            <person name="Silva R.S."/>
            <person name="Ferro J.A."/>
            <person name="Ferro M.I.T."/>
            <person name="Varani A.M."/>
            <person name="Ferreira R.M."/>
            <person name="dos Santos V.L."/>
            <person name="Silva U.C."/>
            <person name="Setubal J.C."/>
            <person name="Moreira L.M."/>
        </authorList>
    </citation>
    <scope>NUCLEOTIDE SEQUENCE [LARGE SCALE GENOMIC DNA]</scope>
    <source>
        <strain evidence="1 2">FG3</strain>
    </source>
</reference>
<dbReference type="Proteomes" id="UP000317572">
    <property type="component" value="Chromosome"/>
</dbReference>
<organism evidence="1 2">
    <name type="scientific">Serratia liquefaciens</name>
    <dbReference type="NCBI Taxonomy" id="614"/>
    <lineage>
        <taxon>Bacteria</taxon>
        <taxon>Pseudomonadati</taxon>
        <taxon>Pseudomonadota</taxon>
        <taxon>Gammaproteobacteria</taxon>
        <taxon>Enterobacterales</taxon>
        <taxon>Yersiniaceae</taxon>
        <taxon>Serratia</taxon>
    </lineage>
</organism>
<gene>
    <name evidence="1" type="ORF">EGO53_24065</name>
</gene>